<evidence type="ECO:0000256" key="8">
    <source>
        <dbReference type="ARBA" id="ARBA00023136"/>
    </source>
</evidence>
<comment type="subunit">
    <text evidence="3">Constitutively interacts with CASP4; required for the localization of procaspase 4 to the ER.</text>
</comment>
<evidence type="ECO:0000256" key="9">
    <source>
        <dbReference type="ARBA" id="ARBA00023180"/>
    </source>
</evidence>
<keyword evidence="5" id="KW-0053">Apoptosis</keyword>
<evidence type="ECO:0000256" key="2">
    <source>
        <dbReference type="ARBA" id="ARBA00007984"/>
    </source>
</evidence>
<name>A0A7M7G2A7_NASVI</name>
<feature type="region of interest" description="Disordered" evidence="11">
    <location>
        <begin position="56"/>
        <end position="101"/>
    </location>
</feature>
<keyword evidence="13" id="KW-1185">Reference proteome</keyword>
<dbReference type="GO" id="GO:0006915">
    <property type="term" value="P:apoptotic process"/>
    <property type="evidence" value="ECO:0007669"/>
    <property type="project" value="UniProtKB-KW"/>
</dbReference>
<keyword evidence="9" id="KW-0325">Glycoprotein</keyword>
<evidence type="ECO:0000256" key="11">
    <source>
        <dbReference type="SAM" id="MobiDB-lite"/>
    </source>
</evidence>
<comment type="similarity">
    <text evidence="2">Belongs to the TMEM214 family.</text>
</comment>
<dbReference type="KEGG" id="nvi:100116565"/>
<accession>A0A7M7G2A7</accession>
<reference evidence="12" key="1">
    <citation type="submission" date="2021-01" db="UniProtKB">
        <authorList>
            <consortium name="EnsemblMetazoa"/>
        </authorList>
    </citation>
    <scope>IDENTIFICATION</scope>
</reference>
<dbReference type="PANTHER" id="PTHR13448">
    <property type="entry name" value="TRANSMEMBRANE PROTEIN 214"/>
    <property type="match status" value="1"/>
</dbReference>
<comment type="function">
    <text evidence="10">Critical mediator, in cooperation with CASP4, of endoplasmic reticulum-stress induced apoptosis. Required or the activation of CASP4 following endoplasmic reticulum stress.</text>
</comment>
<feature type="compositionally biased region" description="Basic and acidic residues" evidence="11">
    <location>
        <begin position="58"/>
        <end position="81"/>
    </location>
</feature>
<dbReference type="Pfam" id="PF10151">
    <property type="entry name" value="TMEM214"/>
    <property type="match status" value="1"/>
</dbReference>
<evidence type="ECO:0000256" key="6">
    <source>
        <dbReference type="ARBA" id="ARBA00022824"/>
    </source>
</evidence>
<feature type="compositionally biased region" description="Basic and acidic residues" evidence="11">
    <location>
        <begin position="88"/>
        <end position="101"/>
    </location>
</feature>
<dbReference type="InterPro" id="IPR019308">
    <property type="entry name" value="TMEM214"/>
</dbReference>
<sequence length="683" mass="77057">MYSGGWEVVTKNKKDKTAASAKNGKLSKAEKKKFIENAPKVEDFLPLDQVKTLYDNLDGNKENKKPVKEKENKTKENEEKKKQQKQQQAEKKKDEPPKEKLPKSIEEALNSINVAEVQNLLATNQAHFPDAPLVWLKTLVAFLNSKIPVEKDDPIFSNRPDGYPLNVVPKSLRVVLEKAIDSAGATNTRLFYEFILTAMAMEMSKAVPVVGYKIFVQLMAKHDPKLSSSSIAKLTSMRNSYQNRKPVGLSLLWSFNQGGRENLAVGLKVWHEVLAPMLEAKSYASYVMKILSDLLKWHSDEETLQSDLYLSIFEDFFSGKLNISQSVIDEGIPHLQKLRTILFQNKSMNYRKFFETLLPKVTSKTPENYKNEVVSALTGCLNADDRCFAVWKSLYMKNLYISSILLTHIDSNWDSLKPSINSKLLTDVLSAFQLSQEKSKKGKGKDDKYLYSCSNTSEALIKKMSSKKSSKGGFPWKTGCFFLLLIIGAIVAYDTHKHGSFEATSTGKFMRESGITDFAQKTWVSTKLYSAKALEYLESTSPEYYKAVVDFSTPYVKLAGDFYLVVKNSSVKLYDNVSTYVVAKIPVIQASVEHYVPGLLDSVQKNSLKGVEIVKIYSAWIAEQTVENSVKATRWLKTNVFVGKLSPESLQSYASQAINTTHTFASQTYDWVYEKVQTLSKVE</sequence>
<evidence type="ECO:0000256" key="4">
    <source>
        <dbReference type="ARBA" id="ARBA00022692"/>
    </source>
</evidence>
<evidence type="ECO:0000256" key="5">
    <source>
        <dbReference type="ARBA" id="ARBA00022703"/>
    </source>
</evidence>
<evidence type="ECO:0008006" key="14">
    <source>
        <dbReference type="Google" id="ProtNLM"/>
    </source>
</evidence>
<evidence type="ECO:0000256" key="1">
    <source>
        <dbReference type="ARBA" id="ARBA00004477"/>
    </source>
</evidence>
<proteinExistence type="inferred from homology"/>
<feature type="region of interest" description="Disordered" evidence="11">
    <location>
        <begin position="1"/>
        <end position="26"/>
    </location>
</feature>
<comment type="subcellular location">
    <subcellularLocation>
        <location evidence="1">Endoplasmic reticulum membrane</location>
        <topology evidence="1">Multi-pass membrane protein</topology>
    </subcellularLocation>
</comment>
<dbReference type="OrthoDB" id="10022292at2759"/>
<dbReference type="FunCoup" id="A0A7M7G2A7">
    <property type="interactions" value="1585"/>
</dbReference>
<keyword evidence="7" id="KW-1133">Transmembrane helix</keyword>
<dbReference type="Proteomes" id="UP000002358">
    <property type="component" value="Chromosome 1"/>
</dbReference>
<dbReference type="AlphaFoldDB" id="A0A7M7G2A7"/>
<evidence type="ECO:0000256" key="7">
    <source>
        <dbReference type="ARBA" id="ARBA00022989"/>
    </source>
</evidence>
<keyword evidence="4" id="KW-0812">Transmembrane</keyword>
<protein>
    <recommendedName>
        <fullName evidence="14">Transmembrane protein 214-A</fullName>
    </recommendedName>
</protein>
<dbReference type="GeneID" id="100116565"/>
<dbReference type="PANTHER" id="PTHR13448:SF0">
    <property type="entry name" value="TRANSMEMBRANE PROTEIN 214"/>
    <property type="match status" value="1"/>
</dbReference>
<evidence type="ECO:0000313" key="13">
    <source>
        <dbReference type="Proteomes" id="UP000002358"/>
    </source>
</evidence>
<organism evidence="12 13">
    <name type="scientific">Nasonia vitripennis</name>
    <name type="common">Parasitic wasp</name>
    <dbReference type="NCBI Taxonomy" id="7425"/>
    <lineage>
        <taxon>Eukaryota</taxon>
        <taxon>Metazoa</taxon>
        <taxon>Ecdysozoa</taxon>
        <taxon>Arthropoda</taxon>
        <taxon>Hexapoda</taxon>
        <taxon>Insecta</taxon>
        <taxon>Pterygota</taxon>
        <taxon>Neoptera</taxon>
        <taxon>Endopterygota</taxon>
        <taxon>Hymenoptera</taxon>
        <taxon>Apocrita</taxon>
        <taxon>Proctotrupomorpha</taxon>
        <taxon>Chalcidoidea</taxon>
        <taxon>Pteromalidae</taxon>
        <taxon>Pteromalinae</taxon>
        <taxon>Nasonia</taxon>
    </lineage>
</organism>
<evidence type="ECO:0000256" key="3">
    <source>
        <dbReference type="ARBA" id="ARBA00011720"/>
    </source>
</evidence>
<evidence type="ECO:0000313" key="12">
    <source>
        <dbReference type="EnsemblMetazoa" id="XP_001601024"/>
    </source>
</evidence>
<dbReference type="InParanoid" id="A0A7M7G2A7"/>
<dbReference type="GO" id="GO:0005794">
    <property type="term" value="C:Golgi apparatus"/>
    <property type="evidence" value="ECO:0007669"/>
    <property type="project" value="TreeGrafter"/>
</dbReference>
<dbReference type="RefSeq" id="XP_001601024.2">
    <property type="nucleotide sequence ID" value="XM_001600974.6"/>
</dbReference>
<keyword evidence="6" id="KW-0256">Endoplasmic reticulum</keyword>
<dbReference type="CTD" id="54867"/>
<dbReference type="GO" id="GO:0005789">
    <property type="term" value="C:endoplasmic reticulum membrane"/>
    <property type="evidence" value="ECO:0007669"/>
    <property type="project" value="UniProtKB-SubCell"/>
</dbReference>
<dbReference type="EnsemblMetazoa" id="XM_001600974">
    <property type="protein sequence ID" value="XP_001601024"/>
    <property type="gene ID" value="LOC100116565"/>
</dbReference>
<keyword evidence="8" id="KW-0472">Membrane</keyword>
<evidence type="ECO:0000256" key="10">
    <source>
        <dbReference type="ARBA" id="ARBA00024938"/>
    </source>
</evidence>